<evidence type="ECO:0000256" key="1">
    <source>
        <dbReference type="ARBA" id="ARBA00004245"/>
    </source>
</evidence>
<evidence type="ECO:0000313" key="5">
    <source>
        <dbReference type="Proteomes" id="UP001642464"/>
    </source>
</evidence>
<proteinExistence type="predicted"/>
<dbReference type="InterPro" id="IPR004934">
    <property type="entry name" value="TMOD"/>
</dbReference>
<dbReference type="InterPro" id="IPR013783">
    <property type="entry name" value="Ig-like_fold"/>
</dbReference>
<reference evidence="4 5" key="1">
    <citation type="submission" date="2024-02" db="EMBL/GenBank/DDBJ databases">
        <authorList>
            <person name="Chen Y."/>
            <person name="Shah S."/>
            <person name="Dougan E. K."/>
            <person name="Thang M."/>
            <person name="Chan C."/>
        </authorList>
    </citation>
    <scope>NUCLEOTIDE SEQUENCE [LARGE SCALE GENOMIC DNA]</scope>
</reference>
<evidence type="ECO:0000256" key="3">
    <source>
        <dbReference type="ARBA" id="ARBA00023212"/>
    </source>
</evidence>
<comment type="subcellular location">
    <subcellularLocation>
        <location evidence="1">Cytoplasm</location>
        <location evidence="1">Cytoskeleton</location>
    </subcellularLocation>
</comment>
<dbReference type="PANTHER" id="PTHR10901:SF6">
    <property type="entry name" value="TROPOMODULIN, ISOFORM N"/>
    <property type="match status" value="1"/>
</dbReference>
<protein>
    <submittedName>
        <fullName evidence="4">Leiomodin-2 (Cardiac leiomodin) (C-LMOD) (Leiomodin)</fullName>
    </submittedName>
</protein>
<dbReference type="InterPro" id="IPR015919">
    <property type="entry name" value="Cadherin-like_sf"/>
</dbReference>
<gene>
    <name evidence="4" type="ORF">SCF082_LOCUS934</name>
</gene>
<evidence type="ECO:0000313" key="4">
    <source>
        <dbReference type="EMBL" id="CAK8987355.1"/>
    </source>
</evidence>
<dbReference type="Proteomes" id="UP001642464">
    <property type="component" value="Unassembled WGS sequence"/>
</dbReference>
<dbReference type="PANTHER" id="PTHR10901">
    <property type="entry name" value="TROPOMODULIN"/>
    <property type="match status" value="1"/>
</dbReference>
<dbReference type="Gene3D" id="2.60.40.10">
    <property type="entry name" value="Immunoglobulins"/>
    <property type="match status" value="4"/>
</dbReference>
<keyword evidence="3" id="KW-0206">Cytoskeleton</keyword>
<sequence>MSYTAEEVNTLVVKLEKNVARQIATVDSAVKGVAAERDLLSTAEATRDLLLKAVKGEKEYLDKVFGGSCEHIGRLRLCLDPVKFSDMHKKDKRWENLREAIATVEAVLNDMGTFKPWVPPEVKAPEKLYYRGFCRRMSPGRAVHMKPEVEGGEVHCFEVSPSLPEGLELDASTGAISGTLQPGKLVDEATYTVTGKNDAGEAKAELVFAVKDTPPVGVSYPKAHETITVGQAICWAATTECGGSSNWSVTPDLPEGLVLDSSSGKITGAAKEICEPKSYEITATNSGGKAAVTLGLEVRAGRPKGPVYPVPEDGLVLHVGEPFELAPEDAGADVTFSISPSLPAGLHIDEATGCISGTPTEETARTEYEVTASNMSGSEAASLALTVKAEQVSNLRYPELNDSYQLGEEICLRPEVQGAVSRFSVAPPLPAGLSLNEATGEVTGAFDAISDGSSHVVTAAGEDNATSTELIFIVVVPPPSNLSYPMASLSYALGEPVSIEAELEGSDCRFMVEPALPEGLTLDAESGCISGTPEAQCPETTYKITATNASGSAETSLSFQVEEVQTVDAENIDQNFAEMLEAIEDLADMVEEPSKVKSFGDWMIWMVHRAHLNDPTLTDFNFNNMHMPPAHLEARIAPKLAKAMATNTHITILSLVNSNLHKAEGSVLAASLAVNTTVVHVNLENNVLDSSSVKDFATSILQNPSSKIETLRFNQQKGVGNCFGRPVEEAFGALLEKNDTLLRLGLNCNDAHWRNLIDRALLRNNDYARRRRRKQSGGEEDEVQAEEKSLRRLMLTVPPQGKAVLAKDGPQRAVQGFVVAQRKFPTSSQLQNYAKGIGIPLKYSEGAPALRDFRAAVLDAAKTTKVTVADAFEVDVSGTMKSWSIENDKWTLDIWAEGKRFKYKSSAGKEVALGVSEQWAAWLGEGETAGYPS</sequence>
<dbReference type="EMBL" id="CAXAMM010000425">
    <property type="protein sequence ID" value="CAK8987355.1"/>
    <property type="molecule type" value="Genomic_DNA"/>
</dbReference>
<dbReference type="Pfam" id="PF05345">
    <property type="entry name" value="He_PIG"/>
    <property type="match status" value="4"/>
</dbReference>
<dbReference type="SUPFAM" id="SSF52047">
    <property type="entry name" value="RNI-like"/>
    <property type="match status" value="1"/>
</dbReference>
<keyword evidence="2" id="KW-0963">Cytoplasm</keyword>
<dbReference type="SUPFAM" id="SSF49313">
    <property type="entry name" value="Cadherin-like"/>
    <property type="match status" value="2"/>
</dbReference>
<organism evidence="4 5">
    <name type="scientific">Durusdinium trenchii</name>
    <dbReference type="NCBI Taxonomy" id="1381693"/>
    <lineage>
        <taxon>Eukaryota</taxon>
        <taxon>Sar</taxon>
        <taxon>Alveolata</taxon>
        <taxon>Dinophyceae</taxon>
        <taxon>Suessiales</taxon>
        <taxon>Symbiodiniaceae</taxon>
        <taxon>Durusdinium</taxon>
    </lineage>
</organism>
<evidence type="ECO:0000256" key="2">
    <source>
        <dbReference type="ARBA" id="ARBA00022490"/>
    </source>
</evidence>
<name>A0ABP0HAW5_9DINO</name>
<keyword evidence="5" id="KW-1185">Reference proteome</keyword>
<dbReference type="Gene3D" id="3.80.10.10">
    <property type="entry name" value="Ribonuclease Inhibitor"/>
    <property type="match status" value="1"/>
</dbReference>
<comment type="caution">
    <text evidence="4">The sequence shown here is derived from an EMBL/GenBank/DDBJ whole genome shotgun (WGS) entry which is preliminary data.</text>
</comment>
<dbReference type="InterPro" id="IPR032675">
    <property type="entry name" value="LRR_dom_sf"/>
</dbReference>
<accession>A0ABP0HAW5</accession>